<dbReference type="Proteomes" id="UP001596156">
    <property type="component" value="Unassembled WGS sequence"/>
</dbReference>
<proteinExistence type="predicted"/>
<organism evidence="2 3">
    <name type="scientific">Streptomyces fimbriatus</name>
    <dbReference type="NCBI Taxonomy" id="68197"/>
    <lineage>
        <taxon>Bacteria</taxon>
        <taxon>Bacillati</taxon>
        <taxon>Actinomycetota</taxon>
        <taxon>Actinomycetes</taxon>
        <taxon>Kitasatosporales</taxon>
        <taxon>Streptomycetaceae</taxon>
        <taxon>Streptomyces</taxon>
    </lineage>
</organism>
<sequence>MGWGEGSRRTGLHAAAAMSAGQLPAAVLLWWIVTTSGTDGYGAGYGGALLGLLCVLLFAPLVLPVLGLLHAVLHPLPAVALARRLPGPEWARHLVGAGALGTAWAVPVCLLGDRSFPATAAALSALGVLPVLALTCVRRRARRTGRAWGTWGIWFRSALASAALFVLALTGALAATAAGLIEEYEPPELTAGQLAGVWRGEDGAVLRLLPGGRAVATGLPAQGPYDASSTRDFVVCAGAGTWHLVREGDDARRDEVRVRFGGSCGQETAWTIGGTADAPELFVLFGDPDAGDLRILIHD</sequence>
<dbReference type="EMBL" id="JBHSKL010000047">
    <property type="protein sequence ID" value="MFC5228985.1"/>
    <property type="molecule type" value="Genomic_DNA"/>
</dbReference>
<feature type="transmembrane region" description="Helical" evidence="1">
    <location>
        <begin position="45"/>
        <end position="73"/>
    </location>
</feature>
<accession>A0ABW0DIC8</accession>
<protein>
    <recommendedName>
        <fullName evidence="4">Integral membrane protein</fullName>
    </recommendedName>
</protein>
<feature type="transmembrane region" description="Helical" evidence="1">
    <location>
        <begin position="158"/>
        <end position="181"/>
    </location>
</feature>
<evidence type="ECO:0008006" key="4">
    <source>
        <dbReference type="Google" id="ProtNLM"/>
    </source>
</evidence>
<comment type="caution">
    <text evidence="2">The sequence shown here is derived from an EMBL/GenBank/DDBJ whole genome shotgun (WGS) entry which is preliminary data.</text>
</comment>
<evidence type="ECO:0000313" key="3">
    <source>
        <dbReference type="Proteomes" id="UP001596156"/>
    </source>
</evidence>
<keyword evidence="1" id="KW-0472">Membrane</keyword>
<keyword evidence="1" id="KW-0812">Transmembrane</keyword>
<feature type="transmembrane region" description="Helical" evidence="1">
    <location>
        <begin position="12"/>
        <end position="33"/>
    </location>
</feature>
<keyword evidence="3" id="KW-1185">Reference proteome</keyword>
<feature type="transmembrane region" description="Helical" evidence="1">
    <location>
        <begin position="118"/>
        <end position="137"/>
    </location>
</feature>
<dbReference type="RefSeq" id="WP_344644035.1">
    <property type="nucleotide sequence ID" value="NZ_BAAASS010000006.1"/>
</dbReference>
<evidence type="ECO:0000313" key="2">
    <source>
        <dbReference type="EMBL" id="MFC5228985.1"/>
    </source>
</evidence>
<name>A0ABW0DIC8_STRFI</name>
<keyword evidence="1" id="KW-1133">Transmembrane helix</keyword>
<evidence type="ECO:0000256" key="1">
    <source>
        <dbReference type="SAM" id="Phobius"/>
    </source>
</evidence>
<gene>
    <name evidence="2" type="ORF">ACFPN6_31440</name>
</gene>
<reference evidence="3" key="1">
    <citation type="journal article" date="2019" name="Int. J. Syst. Evol. Microbiol.">
        <title>The Global Catalogue of Microorganisms (GCM) 10K type strain sequencing project: providing services to taxonomists for standard genome sequencing and annotation.</title>
        <authorList>
            <consortium name="The Broad Institute Genomics Platform"/>
            <consortium name="The Broad Institute Genome Sequencing Center for Infectious Disease"/>
            <person name="Wu L."/>
            <person name="Ma J."/>
        </authorList>
    </citation>
    <scope>NUCLEOTIDE SEQUENCE [LARGE SCALE GENOMIC DNA]</scope>
    <source>
        <strain evidence="3">CCM 8479</strain>
    </source>
</reference>
<feature type="transmembrane region" description="Helical" evidence="1">
    <location>
        <begin position="94"/>
        <end position="112"/>
    </location>
</feature>